<proteinExistence type="predicted"/>
<dbReference type="AlphaFoldDB" id="A0AA40FGW1"/>
<gene>
    <name evidence="1" type="ORF">K0M31_014590</name>
</gene>
<protein>
    <submittedName>
        <fullName evidence="1">Uncharacterized protein</fullName>
    </submittedName>
</protein>
<sequence>MEEDSSDNFQSVFTLKRHNTLIYFYATIKDEHTDNARNYYLPFVVIILHRITVGNILPQTAATCIEWASNEHLCDNSVLSY</sequence>
<accession>A0AA40FGW1</accession>
<reference evidence="1" key="1">
    <citation type="submission" date="2021-10" db="EMBL/GenBank/DDBJ databases">
        <title>Melipona bicolor Genome sequencing and assembly.</title>
        <authorList>
            <person name="Araujo N.S."/>
            <person name="Arias M.C."/>
        </authorList>
    </citation>
    <scope>NUCLEOTIDE SEQUENCE</scope>
    <source>
        <strain evidence="1">USP_2M_L1-L4_2017</strain>
        <tissue evidence="1">Whole body</tissue>
    </source>
</reference>
<keyword evidence="2" id="KW-1185">Reference proteome</keyword>
<dbReference type="Proteomes" id="UP001177670">
    <property type="component" value="Unassembled WGS sequence"/>
</dbReference>
<name>A0AA40FGW1_9HYME</name>
<evidence type="ECO:0000313" key="1">
    <source>
        <dbReference type="EMBL" id="KAK1118816.1"/>
    </source>
</evidence>
<dbReference type="EMBL" id="JAHYIQ010000040">
    <property type="protein sequence ID" value="KAK1118816.1"/>
    <property type="molecule type" value="Genomic_DNA"/>
</dbReference>
<evidence type="ECO:0000313" key="2">
    <source>
        <dbReference type="Proteomes" id="UP001177670"/>
    </source>
</evidence>
<organism evidence="1 2">
    <name type="scientific">Melipona bicolor</name>
    <dbReference type="NCBI Taxonomy" id="60889"/>
    <lineage>
        <taxon>Eukaryota</taxon>
        <taxon>Metazoa</taxon>
        <taxon>Ecdysozoa</taxon>
        <taxon>Arthropoda</taxon>
        <taxon>Hexapoda</taxon>
        <taxon>Insecta</taxon>
        <taxon>Pterygota</taxon>
        <taxon>Neoptera</taxon>
        <taxon>Endopterygota</taxon>
        <taxon>Hymenoptera</taxon>
        <taxon>Apocrita</taxon>
        <taxon>Aculeata</taxon>
        <taxon>Apoidea</taxon>
        <taxon>Anthophila</taxon>
        <taxon>Apidae</taxon>
        <taxon>Melipona</taxon>
    </lineage>
</organism>
<comment type="caution">
    <text evidence="1">The sequence shown here is derived from an EMBL/GenBank/DDBJ whole genome shotgun (WGS) entry which is preliminary data.</text>
</comment>